<evidence type="ECO:0000256" key="1">
    <source>
        <dbReference type="ARBA" id="ARBA00004571"/>
    </source>
</evidence>
<keyword evidence="8 10" id="KW-0472">Membrane</keyword>
<keyword evidence="15" id="KW-1185">Reference proteome</keyword>
<dbReference type="OrthoDB" id="1149075at2"/>
<evidence type="ECO:0000256" key="8">
    <source>
        <dbReference type="ARBA" id="ARBA00023136"/>
    </source>
</evidence>
<keyword evidence="4" id="KW-0812">Transmembrane</keyword>
<reference evidence="14 15" key="1">
    <citation type="submission" date="2019-02" db="EMBL/GenBank/DDBJ databases">
        <title>Genomic Encyclopedia of Type Strains, Phase IV (KMG-IV): sequencing the most valuable type-strain genomes for metagenomic binning, comparative biology and taxonomic classification.</title>
        <authorList>
            <person name="Goeker M."/>
        </authorList>
    </citation>
    <scope>NUCLEOTIDE SEQUENCE [LARGE SCALE GENOMIC DNA]</scope>
    <source>
        <strain evidence="14 15">DSM 105135</strain>
    </source>
</reference>
<keyword evidence="5 12" id="KW-0732">Signal</keyword>
<dbReference type="InterPro" id="IPR036737">
    <property type="entry name" value="OmpA-like_sf"/>
</dbReference>
<dbReference type="GO" id="GO:0009279">
    <property type="term" value="C:cell outer membrane"/>
    <property type="evidence" value="ECO:0007669"/>
    <property type="project" value="UniProtKB-SubCell"/>
</dbReference>
<dbReference type="InterPro" id="IPR006665">
    <property type="entry name" value="OmpA-like"/>
</dbReference>
<dbReference type="CDD" id="cd07185">
    <property type="entry name" value="OmpA_C-like"/>
    <property type="match status" value="1"/>
</dbReference>
<dbReference type="InterPro" id="IPR011250">
    <property type="entry name" value="OMP/PagP_B-barrel"/>
</dbReference>
<protein>
    <submittedName>
        <fullName evidence="14">OOP family OmpA-OmpF porin</fullName>
    </submittedName>
</protein>
<name>A0A4Q7ZB52_9GAMM</name>
<evidence type="ECO:0000256" key="4">
    <source>
        <dbReference type="ARBA" id="ARBA00022692"/>
    </source>
</evidence>
<accession>A0A4Q7ZB52</accession>
<dbReference type="PROSITE" id="PS51123">
    <property type="entry name" value="OMPA_2"/>
    <property type="match status" value="1"/>
</dbReference>
<evidence type="ECO:0000256" key="3">
    <source>
        <dbReference type="ARBA" id="ARBA00022452"/>
    </source>
</evidence>
<dbReference type="SUPFAM" id="SSF56925">
    <property type="entry name" value="OMPA-like"/>
    <property type="match status" value="1"/>
</dbReference>
<evidence type="ECO:0000256" key="12">
    <source>
        <dbReference type="SAM" id="SignalP"/>
    </source>
</evidence>
<dbReference type="InterPro" id="IPR027385">
    <property type="entry name" value="Beta-barrel_OMP"/>
</dbReference>
<evidence type="ECO:0000256" key="6">
    <source>
        <dbReference type="ARBA" id="ARBA00023065"/>
    </source>
</evidence>
<dbReference type="Gene3D" id="4.10.1080.10">
    <property type="entry name" value="TSP type-3 repeat"/>
    <property type="match status" value="1"/>
</dbReference>
<dbReference type="PRINTS" id="PR01021">
    <property type="entry name" value="OMPADOMAIN"/>
</dbReference>
<dbReference type="RefSeq" id="WP_130411040.1">
    <property type="nucleotide sequence ID" value="NZ_SHKX01000010.1"/>
</dbReference>
<evidence type="ECO:0000256" key="9">
    <source>
        <dbReference type="ARBA" id="ARBA00023237"/>
    </source>
</evidence>
<dbReference type="Proteomes" id="UP000292423">
    <property type="component" value="Unassembled WGS sequence"/>
</dbReference>
<feature type="compositionally biased region" description="Basic residues" evidence="11">
    <location>
        <begin position="409"/>
        <end position="428"/>
    </location>
</feature>
<dbReference type="EMBL" id="SHKX01000010">
    <property type="protein sequence ID" value="RZU47827.1"/>
    <property type="molecule type" value="Genomic_DNA"/>
</dbReference>
<dbReference type="GO" id="GO:0046930">
    <property type="term" value="C:pore complex"/>
    <property type="evidence" value="ECO:0007669"/>
    <property type="project" value="UniProtKB-KW"/>
</dbReference>
<evidence type="ECO:0000256" key="2">
    <source>
        <dbReference type="ARBA" id="ARBA00022448"/>
    </source>
</evidence>
<dbReference type="Pfam" id="PF13505">
    <property type="entry name" value="OMP_b-brl"/>
    <property type="match status" value="1"/>
</dbReference>
<keyword evidence="2" id="KW-0813">Transport</keyword>
<evidence type="ECO:0000313" key="14">
    <source>
        <dbReference type="EMBL" id="RZU47827.1"/>
    </source>
</evidence>
<comment type="subcellular location">
    <subcellularLocation>
        <location evidence="1">Cell outer membrane</location>
        <topology evidence="1">Multi-pass membrane protein</topology>
    </subcellularLocation>
</comment>
<evidence type="ECO:0000256" key="7">
    <source>
        <dbReference type="ARBA" id="ARBA00023114"/>
    </source>
</evidence>
<dbReference type="InterPro" id="IPR003367">
    <property type="entry name" value="Thrombospondin_3-like_rpt"/>
</dbReference>
<dbReference type="PANTHER" id="PTHR30329">
    <property type="entry name" value="STATOR ELEMENT OF FLAGELLAR MOTOR COMPLEX"/>
    <property type="match status" value="1"/>
</dbReference>
<dbReference type="SUPFAM" id="SSF103647">
    <property type="entry name" value="TSP type-3 repeat"/>
    <property type="match status" value="1"/>
</dbReference>
<dbReference type="InterPro" id="IPR006664">
    <property type="entry name" value="OMP_bac"/>
</dbReference>
<feature type="domain" description="OmpA-like" evidence="13">
    <location>
        <begin position="279"/>
        <end position="397"/>
    </location>
</feature>
<feature type="region of interest" description="Disordered" evidence="11">
    <location>
        <begin position="403"/>
        <end position="428"/>
    </location>
</feature>
<dbReference type="SUPFAM" id="SSF103088">
    <property type="entry name" value="OmpA-like"/>
    <property type="match status" value="1"/>
</dbReference>
<dbReference type="Gene3D" id="3.30.1330.60">
    <property type="entry name" value="OmpA-like domain"/>
    <property type="match status" value="1"/>
</dbReference>
<dbReference type="GO" id="GO:0007155">
    <property type="term" value="P:cell adhesion"/>
    <property type="evidence" value="ECO:0007669"/>
    <property type="project" value="InterPro"/>
</dbReference>
<evidence type="ECO:0000259" key="13">
    <source>
        <dbReference type="PROSITE" id="PS51123"/>
    </source>
</evidence>
<dbReference type="InterPro" id="IPR028974">
    <property type="entry name" value="TSP_type-3_rpt"/>
</dbReference>
<keyword evidence="3" id="KW-1134">Transmembrane beta strand</keyword>
<proteinExistence type="predicted"/>
<dbReference type="GO" id="GO:0006811">
    <property type="term" value="P:monoatomic ion transport"/>
    <property type="evidence" value="ECO:0007669"/>
    <property type="project" value="UniProtKB-KW"/>
</dbReference>
<feature type="signal peptide" evidence="12">
    <location>
        <begin position="1"/>
        <end position="21"/>
    </location>
</feature>
<keyword evidence="7" id="KW-0626">Porin</keyword>
<dbReference type="PANTHER" id="PTHR30329:SF21">
    <property type="entry name" value="LIPOPROTEIN YIAD-RELATED"/>
    <property type="match status" value="1"/>
</dbReference>
<keyword evidence="6" id="KW-0406">Ion transport</keyword>
<evidence type="ECO:0000256" key="11">
    <source>
        <dbReference type="SAM" id="MobiDB-lite"/>
    </source>
</evidence>
<dbReference type="AlphaFoldDB" id="A0A4Q7ZB52"/>
<gene>
    <name evidence="14" type="ORF">EV700_0794</name>
</gene>
<dbReference type="Gene3D" id="2.40.160.20">
    <property type="match status" value="1"/>
</dbReference>
<evidence type="ECO:0000256" key="5">
    <source>
        <dbReference type="ARBA" id="ARBA00022729"/>
    </source>
</evidence>
<sequence length="428" mass="45011">MKLNRTALAVILAAPMAMAHAAALTVTPLVGMYTADEPSGAKIDDGVYAGLAAGVKFTDSLALEAEYGKSGDTKLLGGHVLFSPESFQGATLSPYVLGGFSRSKISSTPYVSQDTTMDLGAGAFYSLTDRLSLRGELRAVHNSDKSLTNYLAVVGLQLAFGEINEPTYAPEQPAPVKPEAYIPADTDGDGVVDANDRCVNTPAGWEVGTDGCPLDSDKDKVPNSIDECPNTPLGQPVGANGCPMDDDKDGVINVNDKCPATPANEVVDDKGCTKTVTIAKTEKIEEKINIVFDSGQAVIKPAFEKEVAKIADMAKANGNAFITIEGHTDSSGNPAKNKQLSQQRADAVRMKLINDFKVDPARVTAIGFGSSKPVADNKTAEGKAQNRRVIAVLTAEKQTSEVQKVTKPAAKKAAVKGKKKGKKAAKKK</sequence>
<feature type="chain" id="PRO_5020878076" evidence="12">
    <location>
        <begin position="22"/>
        <end position="428"/>
    </location>
</feature>
<dbReference type="InterPro" id="IPR050330">
    <property type="entry name" value="Bact_OuterMem_StrucFunc"/>
</dbReference>
<evidence type="ECO:0000313" key="15">
    <source>
        <dbReference type="Proteomes" id="UP000292423"/>
    </source>
</evidence>
<dbReference type="GO" id="GO:0015288">
    <property type="term" value="F:porin activity"/>
    <property type="evidence" value="ECO:0007669"/>
    <property type="project" value="UniProtKB-KW"/>
</dbReference>
<evidence type="ECO:0000256" key="10">
    <source>
        <dbReference type="PROSITE-ProRule" id="PRU00473"/>
    </source>
</evidence>
<keyword evidence="9" id="KW-0998">Cell outer membrane</keyword>
<dbReference type="Pfam" id="PF00691">
    <property type="entry name" value="OmpA"/>
    <property type="match status" value="1"/>
</dbReference>
<comment type="caution">
    <text evidence="14">The sequence shown here is derived from an EMBL/GenBank/DDBJ whole genome shotgun (WGS) entry which is preliminary data.</text>
</comment>
<dbReference type="Pfam" id="PF02412">
    <property type="entry name" value="TSP_3"/>
    <property type="match status" value="2"/>
</dbReference>
<organism evidence="14 15">
    <name type="scientific">Fluviicoccus keumensis</name>
    <dbReference type="NCBI Taxonomy" id="1435465"/>
    <lineage>
        <taxon>Bacteria</taxon>
        <taxon>Pseudomonadati</taxon>
        <taxon>Pseudomonadota</taxon>
        <taxon>Gammaproteobacteria</taxon>
        <taxon>Moraxellales</taxon>
        <taxon>Moraxellaceae</taxon>
        <taxon>Fluviicoccus</taxon>
    </lineage>
</organism>
<dbReference type="GO" id="GO:0005509">
    <property type="term" value="F:calcium ion binding"/>
    <property type="evidence" value="ECO:0007669"/>
    <property type="project" value="InterPro"/>
</dbReference>